<accession>A0ABD5U3N8</accession>
<feature type="region of interest" description="Disordered" evidence="1">
    <location>
        <begin position="190"/>
        <end position="233"/>
    </location>
</feature>
<dbReference type="AlphaFoldDB" id="A0ABD5U3N8"/>
<evidence type="ECO:0000256" key="1">
    <source>
        <dbReference type="SAM" id="MobiDB-lite"/>
    </source>
</evidence>
<reference evidence="3 4" key="1">
    <citation type="journal article" date="2019" name="Int. J. Syst. Evol. Microbiol.">
        <title>The Global Catalogue of Microorganisms (GCM) 10K type strain sequencing project: providing services to taxonomists for standard genome sequencing and annotation.</title>
        <authorList>
            <consortium name="The Broad Institute Genomics Platform"/>
            <consortium name="The Broad Institute Genome Sequencing Center for Infectious Disease"/>
            <person name="Wu L."/>
            <person name="Ma J."/>
        </authorList>
    </citation>
    <scope>NUCLEOTIDE SEQUENCE [LARGE SCALE GENOMIC DNA]</scope>
    <source>
        <strain evidence="3 4">YIM 94188</strain>
    </source>
</reference>
<gene>
    <name evidence="3" type="ORF">ACFQEV_11960</name>
</gene>
<keyword evidence="2" id="KW-1133">Transmembrane helix</keyword>
<dbReference type="Proteomes" id="UP001596408">
    <property type="component" value="Unassembled WGS sequence"/>
</dbReference>
<keyword evidence="2" id="KW-0472">Membrane</keyword>
<feature type="transmembrane region" description="Helical" evidence="2">
    <location>
        <begin position="22"/>
        <end position="42"/>
    </location>
</feature>
<dbReference type="RefSeq" id="WP_379696174.1">
    <property type="nucleotide sequence ID" value="NZ_JBHSXH010000015.1"/>
</dbReference>
<sequence>MLSMLGDFSPFLDFVSWVPSELWFIIIGSILTAVASWTIQYYRDAVKRRSIRNSLRAEIKRSKEDLDFLASMPDSKRSNLERDLSTRMYDQHYSQLGLLSSDELDYATDYYRNIERIIDDQEWYNELVEADPVPASEDFPDHPKSHLAIHNLQHDSKQAIMARTKLLSEIDARTGFFWWVPFSEAKHNRCHSPPEKPDFITGDQPVLAGASSEEGVEERDEQVESDEQTETDT</sequence>
<protein>
    <submittedName>
        <fullName evidence="3">Uncharacterized protein</fullName>
    </submittedName>
</protein>
<comment type="caution">
    <text evidence="3">The sequence shown here is derived from an EMBL/GenBank/DDBJ whole genome shotgun (WGS) entry which is preliminary data.</text>
</comment>
<feature type="compositionally biased region" description="Acidic residues" evidence="1">
    <location>
        <begin position="214"/>
        <end position="233"/>
    </location>
</feature>
<evidence type="ECO:0000313" key="3">
    <source>
        <dbReference type="EMBL" id="MFC6825700.1"/>
    </source>
</evidence>
<dbReference type="EMBL" id="JBHSXH010000015">
    <property type="protein sequence ID" value="MFC6825700.1"/>
    <property type="molecule type" value="Genomic_DNA"/>
</dbReference>
<evidence type="ECO:0000313" key="4">
    <source>
        <dbReference type="Proteomes" id="UP001596408"/>
    </source>
</evidence>
<proteinExistence type="predicted"/>
<evidence type="ECO:0000256" key="2">
    <source>
        <dbReference type="SAM" id="Phobius"/>
    </source>
</evidence>
<organism evidence="3 4">
    <name type="scientific">Halopelagius fulvigenes</name>
    <dbReference type="NCBI Taxonomy" id="1198324"/>
    <lineage>
        <taxon>Archaea</taxon>
        <taxon>Methanobacteriati</taxon>
        <taxon>Methanobacteriota</taxon>
        <taxon>Stenosarchaea group</taxon>
        <taxon>Halobacteria</taxon>
        <taxon>Halobacteriales</taxon>
        <taxon>Haloferacaceae</taxon>
    </lineage>
</organism>
<keyword evidence="4" id="KW-1185">Reference proteome</keyword>
<keyword evidence="2" id="KW-0812">Transmembrane</keyword>
<name>A0ABD5U3N8_9EURY</name>